<dbReference type="EMBL" id="FQZP01000022">
    <property type="protein sequence ID" value="SHJ06636.1"/>
    <property type="molecule type" value="Genomic_DNA"/>
</dbReference>
<evidence type="ECO:0000313" key="4">
    <source>
        <dbReference type="Proteomes" id="UP000324781"/>
    </source>
</evidence>
<keyword evidence="1" id="KW-0472">Membrane</keyword>
<proteinExistence type="predicted"/>
<accession>A0A1M6G9J6</accession>
<dbReference type="InterPro" id="IPR058709">
    <property type="entry name" value="BSH_RND-rel"/>
</dbReference>
<evidence type="ECO:0000256" key="1">
    <source>
        <dbReference type="SAM" id="Phobius"/>
    </source>
</evidence>
<reference evidence="3 4" key="1">
    <citation type="submission" date="2016-11" db="EMBL/GenBank/DDBJ databases">
        <authorList>
            <person name="Varghese N."/>
            <person name="Submissions S."/>
        </authorList>
    </citation>
    <scope>NUCLEOTIDE SEQUENCE [LARGE SCALE GENOMIC DNA]</scope>
    <source>
        <strain evidence="3 4">DSM 19027</strain>
    </source>
</reference>
<feature type="transmembrane region" description="Helical" evidence="1">
    <location>
        <begin position="21"/>
        <end position="42"/>
    </location>
</feature>
<dbReference type="Proteomes" id="UP000324781">
    <property type="component" value="Unassembled WGS sequence"/>
</dbReference>
<evidence type="ECO:0000259" key="2">
    <source>
        <dbReference type="Pfam" id="PF26018"/>
    </source>
</evidence>
<sequence>MPMTKNQELNRQRKKKKMRRRLFSLMVLVLTGIYLPALWNWLFSSNTEIAVIKTATLEVKTPMTGVFLRKERVLDAPGTGILIPSVSYGEKVAANQEIASFITREMRALVENYRQKEVAILKRVISEYENTTGRDRKIWEEAIEKQVSKLADFSNSGDFSELGTVRSSLDRVLEARARTVLENLGANSKFAPEKEELERLKSSQIKSVQSIRSPASGVVAYYCDGYEDWKPEDRHSMTVQIIDEVLAGETVSERWITPSEIEVTAETSYGKLIINDEAWLVFCISNDMAKELRVQFEKEQMNGKTLELQVELDDMNQRIPIEIEGFGESDGKRTVVIARMNRFIEQTMDMRGVAGNLILQSVSGMKVPIESLTNINQVDQTADIIIVEMYKARYKRVRIVARQDYYAIIENLEGVSQEELVNIFDLYIVDPRNIEEGQVIEQ</sequence>
<gene>
    <name evidence="3" type="ORF">SAMN05444373_102224</name>
</gene>
<dbReference type="Pfam" id="PF26018">
    <property type="entry name" value="BSH_RND_rel"/>
    <property type="match status" value="1"/>
</dbReference>
<keyword evidence="1" id="KW-1133">Transmembrane helix</keyword>
<keyword evidence="1" id="KW-0812">Transmembrane</keyword>
<keyword evidence="4" id="KW-1185">Reference proteome</keyword>
<feature type="domain" description="RND related barrel-sandwich hybrid" evidence="2">
    <location>
        <begin position="71"/>
        <end position="243"/>
    </location>
</feature>
<protein>
    <recommendedName>
        <fullName evidence="2">RND related barrel-sandwich hybrid domain-containing protein</fullName>
    </recommendedName>
</protein>
<evidence type="ECO:0000313" key="3">
    <source>
        <dbReference type="EMBL" id="SHJ06636.1"/>
    </source>
</evidence>
<dbReference type="RefSeq" id="WP_149678693.1">
    <property type="nucleotide sequence ID" value="NZ_FQZP01000022.1"/>
</dbReference>
<organism evidence="3 4">
    <name type="scientific">Thermoclostridium caenicola</name>
    <dbReference type="NCBI Taxonomy" id="659425"/>
    <lineage>
        <taxon>Bacteria</taxon>
        <taxon>Bacillati</taxon>
        <taxon>Bacillota</taxon>
        <taxon>Clostridia</taxon>
        <taxon>Eubacteriales</taxon>
        <taxon>Oscillospiraceae</taxon>
        <taxon>Thermoclostridium</taxon>
    </lineage>
</organism>
<name>A0A1M6G9J6_9FIRM</name>
<dbReference type="AlphaFoldDB" id="A0A1M6G9J6"/>
<dbReference type="OrthoDB" id="1834786at2"/>